<keyword evidence="3" id="KW-1185">Reference proteome</keyword>
<reference evidence="2 3" key="1">
    <citation type="journal article" date="2015" name="Genome Biol. Evol.">
        <title>Comparative Genomics of a Bacterivorous Green Alga Reveals Evolutionary Causalities and Consequences of Phago-Mixotrophic Mode of Nutrition.</title>
        <authorList>
            <person name="Burns J.A."/>
            <person name="Paasch A."/>
            <person name="Narechania A."/>
            <person name="Kim E."/>
        </authorList>
    </citation>
    <scope>NUCLEOTIDE SEQUENCE [LARGE SCALE GENOMIC DNA]</scope>
    <source>
        <strain evidence="2 3">PLY_AMNH</strain>
    </source>
</reference>
<organism evidence="2 3">
    <name type="scientific">Cymbomonas tetramitiformis</name>
    <dbReference type="NCBI Taxonomy" id="36881"/>
    <lineage>
        <taxon>Eukaryota</taxon>
        <taxon>Viridiplantae</taxon>
        <taxon>Chlorophyta</taxon>
        <taxon>Pyramimonadophyceae</taxon>
        <taxon>Pyramimonadales</taxon>
        <taxon>Pyramimonadaceae</taxon>
        <taxon>Cymbomonas</taxon>
    </lineage>
</organism>
<dbReference type="GO" id="GO:0005874">
    <property type="term" value="C:microtubule"/>
    <property type="evidence" value="ECO:0007669"/>
    <property type="project" value="TreeGrafter"/>
</dbReference>
<dbReference type="GO" id="GO:0003924">
    <property type="term" value="F:GTPase activity"/>
    <property type="evidence" value="ECO:0007669"/>
    <property type="project" value="InterPro"/>
</dbReference>
<dbReference type="PANTHER" id="PTHR11566">
    <property type="entry name" value="DYNAMIN"/>
    <property type="match status" value="1"/>
</dbReference>
<dbReference type="InterPro" id="IPR003130">
    <property type="entry name" value="GED"/>
</dbReference>
<dbReference type="Proteomes" id="UP001190700">
    <property type="component" value="Unassembled WGS sequence"/>
</dbReference>
<dbReference type="EMBL" id="LGRX02008674">
    <property type="protein sequence ID" value="KAK3273023.1"/>
    <property type="molecule type" value="Genomic_DNA"/>
</dbReference>
<gene>
    <name evidence="2" type="ORF">CYMTET_18715</name>
</gene>
<feature type="domain" description="GED" evidence="1">
    <location>
        <begin position="400"/>
        <end position="488"/>
    </location>
</feature>
<dbReference type="PROSITE" id="PS51388">
    <property type="entry name" value="GED"/>
    <property type="match status" value="1"/>
</dbReference>
<name>A0AAE0G841_9CHLO</name>
<accession>A0AAE0G841</accession>
<dbReference type="Pfam" id="PF02212">
    <property type="entry name" value="GED"/>
    <property type="match status" value="1"/>
</dbReference>
<dbReference type="AlphaFoldDB" id="A0AAE0G841"/>
<dbReference type="GO" id="GO:0008017">
    <property type="term" value="F:microtubule binding"/>
    <property type="evidence" value="ECO:0007669"/>
    <property type="project" value="TreeGrafter"/>
</dbReference>
<dbReference type="GO" id="GO:0005525">
    <property type="term" value="F:GTP binding"/>
    <property type="evidence" value="ECO:0007669"/>
    <property type="project" value="InterPro"/>
</dbReference>
<dbReference type="InterPro" id="IPR022812">
    <property type="entry name" value="Dynamin"/>
</dbReference>
<dbReference type="Gene3D" id="1.20.120.1240">
    <property type="entry name" value="Dynamin, middle domain"/>
    <property type="match status" value="1"/>
</dbReference>
<comment type="caution">
    <text evidence="2">The sequence shown here is derived from an EMBL/GenBank/DDBJ whole genome shotgun (WGS) entry which is preliminary data.</text>
</comment>
<sequence length="491" mass="56256">MRYANSRRPIQKVRMICDSIPNILKEINDKRDVAAKELLTMGNSLITDSDRRLYYFTSMGTALRKLEDTLAGRAIEAGKPGPVADQQDRYTQFCDGVMNQRLATIAKLEVGSSVIVSLDDGSELQGKLACEYSDSYAVIPKDLNDKQLYTRGLVRVCKFPLNIKPGDLIPEDVELKESKEDEDSGEDEDTEYGLEGGFKYVCIGINPGGHYVLRQLKHLELADVRPDPAWLKEMIRSNRTNDLPCFLSASLFNNIVADMVQRDWSPLCHNLLKETHAALRRVIEDTLCPTFSERFMSLQTHLREQIKFVMNAALTEARSDIESFLTLEGHPYTQNHYLFENISKKRNHLLKQRVLKRMEQFILSASNRRAQEDTKGSTLCEDLMAEFEKDENMSCEDYVAVEMEIILEAYGKVAAKRVIDQVPMILQRMTRSVESQLQRAFHQITDEQLSEMMYESSDFTTKHARMTAQLKDMDAVRAAFREMQTKRARLC</sequence>
<dbReference type="GO" id="GO:0016020">
    <property type="term" value="C:membrane"/>
    <property type="evidence" value="ECO:0007669"/>
    <property type="project" value="TreeGrafter"/>
</dbReference>
<evidence type="ECO:0000313" key="3">
    <source>
        <dbReference type="Proteomes" id="UP001190700"/>
    </source>
</evidence>
<dbReference type="InterPro" id="IPR000375">
    <property type="entry name" value="Dynamin_stalk"/>
</dbReference>
<evidence type="ECO:0000259" key="1">
    <source>
        <dbReference type="PROSITE" id="PS51388"/>
    </source>
</evidence>
<protein>
    <recommendedName>
        <fullName evidence="1">GED domain-containing protein</fullName>
    </recommendedName>
</protein>
<dbReference type="GO" id="GO:0005737">
    <property type="term" value="C:cytoplasm"/>
    <property type="evidence" value="ECO:0007669"/>
    <property type="project" value="TreeGrafter"/>
</dbReference>
<dbReference type="Pfam" id="PF01031">
    <property type="entry name" value="Dynamin_M"/>
    <property type="match status" value="1"/>
</dbReference>
<dbReference type="InterPro" id="IPR020850">
    <property type="entry name" value="GED_dom"/>
</dbReference>
<dbReference type="PANTHER" id="PTHR11566:SF21">
    <property type="entry name" value="DYNAMIN RELATED PROTEIN 1, ISOFORM A"/>
    <property type="match status" value="1"/>
</dbReference>
<evidence type="ECO:0000313" key="2">
    <source>
        <dbReference type="EMBL" id="KAK3273023.1"/>
    </source>
</evidence>
<proteinExistence type="predicted"/>